<reference evidence="1 2" key="1">
    <citation type="submission" date="2024-09" db="EMBL/GenBank/DDBJ databases">
        <title>Laminarin stimulates single cell rates of sulfate reduction while oxygen inhibits transcriptomic activity in coastal marine sediment.</title>
        <authorList>
            <person name="Lindsay M."/>
            <person name="Orcutt B."/>
            <person name="Emerson D."/>
            <person name="Stepanauskas R."/>
            <person name="D'Angelo T."/>
        </authorList>
    </citation>
    <scope>NUCLEOTIDE SEQUENCE [LARGE SCALE GENOMIC DNA]</scope>
    <source>
        <strain evidence="1">SAG AM-311-K15</strain>
    </source>
</reference>
<organism evidence="1 2">
    <name type="scientific">candidate division CSSED10-310 bacterium</name>
    <dbReference type="NCBI Taxonomy" id="2855610"/>
    <lineage>
        <taxon>Bacteria</taxon>
        <taxon>Bacteria division CSSED10-310</taxon>
    </lineage>
</organism>
<name>A0ABV6Z592_UNCC1</name>
<accession>A0ABV6Z592</accession>
<sequence>MQTKSVKGITLYYQGSRFQKQTILFEIMVMPEPGRVIIEISVYIAEISM</sequence>
<dbReference type="EMBL" id="JBHPBY010000552">
    <property type="protein sequence ID" value="MFC1853616.1"/>
    <property type="molecule type" value="Genomic_DNA"/>
</dbReference>
<dbReference type="Proteomes" id="UP001594351">
    <property type="component" value="Unassembled WGS sequence"/>
</dbReference>
<evidence type="ECO:0000313" key="1">
    <source>
        <dbReference type="EMBL" id="MFC1853616.1"/>
    </source>
</evidence>
<proteinExistence type="predicted"/>
<gene>
    <name evidence="1" type="ORF">ACFL27_25815</name>
</gene>
<evidence type="ECO:0000313" key="2">
    <source>
        <dbReference type="Proteomes" id="UP001594351"/>
    </source>
</evidence>
<protein>
    <submittedName>
        <fullName evidence="1">Uncharacterized protein</fullName>
    </submittedName>
</protein>
<keyword evidence="2" id="KW-1185">Reference proteome</keyword>
<comment type="caution">
    <text evidence="1">The sequence shown here is derived from an EMBL/GenBank/DDBJ whole genome shotgun (WGS) entry which is preliminary data.</text>
</comment>